<protein>
    <recommendedName>
        <fullName evidence="4">Lipoprotein</fullName>
    </recommendedName>
</protein>
<comment type="caution">
    <text evidence="2">The sequence shown here is derived from an EMBL/GenBank/DDBJ whole genome shotgun (WGS) entry which is preliminary data.</text>
</comment>
<reference evidence="2" key="1">
    <citation type="submission" date="2022-10" db="EMBL/GenBank/DDBJ databases">
        <title>Chryseobacterium sp. nov., a novel bacterial species.</title>
        <authorList>
            <person name="Cao Y."/>
        </authorList>
    </citation>
    <scope>NUCLEOTIDE SEQUENCE</scope>
    <source>
        <strain evidence="2">CCTCC AB2015118</strain>
    </source>
</reference>
<organism evidence="2 3">
    <name type="scientific">Chryseobacterium formosus</name>
    <dbReference type="NCBI Taxonomy" id="1537363"/>
    <lineage>
        <taxon>Bacteria</taxon>
        <taxon>Pseudomonadati</taxon>
        <taxon>Bacteroidota</taxon>
        <taxon>Flavobacteriia</taxon>
        <taxon>Flavobacteriales</taxon>
        <taxon>Weeksellaceae</taxon>
        <taxon>Chryseobacterium group</taxon>
        <taxon>Chryseobacterium</taxon>
    </lineage>
</organism>
<feature type="signal peptide" evidence="1">
    <location>
        <begin position="1"/>
        <end position="20"/>
    </location>
</feature>
<dbReference type="PROSITE" id="PS51257">
    <property type="entry name" value="PROKAR_LIPOPROTEIN"/>
    <property type="match status" value="1"/>
</dbReference>
<proteinExistence type="predicted"/>
<dbReference type="RefSeq" id="WP_267267238.1">
    <property type="nucleotide sequence ID" value="NZ_JAOVZW010000027.1"/>
</dbReference>
<sequence length="373" mass="43444">MKTKFLILFSFIFVFFSCKGNDGKAVNKTDAKSQEAVKEDYSNYKEIQFNVKSDYKDNSKKNLEISFADFLFKIQFVDERAYLKASFKNKTIKDFQQVVYNFTYDSDYFGAEKRVKIIYNGKDGYLFLPGYTEEFQNFTVYKFNDQDFKFNQALSLNTHNCKNGEIFLDNKNESFYMVDKASKTKCVFSKENAYPVATKEVQQDLLQLKQSESKSSGSSLNEFLTDLNKDGKKDKISVYKNDTAKDDFDKTHFGLPLKVMLSSKNGSIEKSNNNLVFSNNSNCISEGFSTVATKDNYFTIEQQTCFDYNILVESYITFKVEGNEIYLHKYGETYFDKANHERKIPDKTWTVKDFGKIKFENVNENFLLKLRSK</sequence>
<name>A0ABT3XWK3_9FLAO</name>
<feature type="chain" id="PRO_5047019300" description="Lipoprotein" evidence="1">
    <location>
        <begin position="21"/>
        <end position="373"/>
    </location>
</feature>
<accession>A0ABT3XWK3</accession>
<dbReference type="Proteomes" id="UP001073122">
    <property type="component" value="Unassembled WGS sequence"/>
</dbReference>
<evidence type="ECO:0000256" key="1">
    <source>
        <dbReference type="SAM" id="SignalP"/>
    </source>
</evidence>
<dbReference type="EMBL" id="JAOVZW010000027">
    <property type="protein sequence ID" value="MCX8525997.1"/>
    <property type="molecule type" value="Genomic_DNA"/>
</dbReference>
<keyword evidence="1" id="KW-0732">Signal</keyword>
<gene>
    <name evidence="2" type="ORF">OF897_18950</name>
</gene>
<evidence type="ECO:0008006" key="4">
    <source>
        <dbReference type="Google" id="ProtNLM"/>
    </source>
</evidence>
<keyword evidence="3" id="KW-1185">Reference proteome</keyword>
<evidence type="ECO:0000313" key="2">
    <source>
        <dbReference type="EMBL" id="MCX8525997.1"/>
    </source>
</evidence>
<evidence type="ECO:0000313" key="3">
    <source>
        <dbReference type="Proteomes" id="UP001073122"/>
    </source>
</evidence>